<dbReference type="HOGENOM" id="CLU_111491_0_0_0"/>
<dbReference type="GO" id="GO:0051539">
    <property type="term" value="F:4 iron, 4 sulfur cluster binding"/>
    <property type="evidence" value="ECO:0007669"/>
    <property type="project" value="UniProtKB-KW"/>
</dbReference>
<keyword evidence="4" id="KW-0411">Iron-sulfur</keyword>
<dbReference type="Pfam" id="PF09918">
    <property type="entry name" value="DUF2148"/>
    <property type="match status" value="1"/>
</dbReference>
<evidence type="ECO:0000256" key="1">
    <source>
        <dbReference type="ARBA" id="ARBA00022485"/>
    </source>
</evidence>
<dbReference type="PROSITE" id="PS51656">
    <property type="entry name" value="4FE4S"/>
    <property type="match status" value="1"/>
</dbReference>
<evidence type="ECO:0000259" key="5">
    <source>
        <dbReference type="PROSITE" id="PS51656"/>
    </source>
</evidence>
<name>A0A081C7C8_VECG1</name>
<feature type="domain" description="4Fe-4S" evidence="5">
    <location>
        <begin position="65"/>
        <end position="128"/>
    </location>
</feature>
<evidence type="ECO:0000313" key="6">
    <source>
        <dbReference type="EMBL" id="GAK60483.1"/>
    </source>
</evidence>
<evidence type="ECO:0000313" key="7">
    <source>
        <dbReference type="Proteomes" id="UP000030661"/>
    </source>
</evidence>
<gene>
    <name evidence="6" type="ORF">U27_00380</name>
</gene>
<dbReference type="PANTHER" id="PTHR40101">
    <property type="entry name" value="CONSERVED PROTEIN"/>
    <property type="match status" value="1"/>
</dbReference>
<protein>
    <recommendedName>
        <fullName evidence="5">4Fe-4S domain-containing protein</fullName>
    </recommendedName>
</protein>
<evidence type="ECO:0000256" key="4">
    <source>
        <dbReference type="ARBA" id="ARBA00023014"/>
    </source>
</evidence>
<proteinExistence type="predicted"/>
<evidence type="ECO:0000256" key="2">
    <source>
        <dbReference type="ARBA" id="ARBA00022723"/>
    </source>
</evidence>
<dbReference type="InterPro" id="IPR019224">
    <property type="entry name" value="DUF2148"/>
</dbReference>
<organism evidence="6">
    <name type="scientific">Vecturithrix granuli</name>
    <dbReference type="NCBI Taxonomy" id="1499967"/>
    <lineage>
        <taxon>Bacteria</taxon>
        <taxon>Candidatus Moduliflexota</taxon>
        <taxon>Candidatus Vecturitrichia</taxon>
        <taxon>Candidatus Vecturitrichales</taxon>
        <taxon>Candidatus Vecturitrichaceae</taxon>
        <taxon>Candidatus Vecturithrix</taxon>
    </lineage>
</organism>
<dbReference type="Proteomes" id="UP000030661">
    <property type="component" value="Unassembled WGS sequence"/>
</dbReference>
<keyword evidence="1" id="KW-0004">4Fe-4S</keyword>
<dbReference type="GO" id="GO:0046872">
    <property type="term" value="F:metal ion binding"/>
    <property type="evidence" value="ECO:0007669"/>
    <property type="project" value="UniProtKB-KW"/>
</dbReference>
<sequence>MGNALRTVAEFMEIAAITAPKGGGKNFVVTKILDHEECVILGQEMAKYGEESGKINFDRDGINVEHSGAILLIGMKDAAPTGVNCGACGFITCLQKVNTGEQDGEFLGPQCAIRVLDMGIALGSAVKTAQVLNVDNRIMYRIGVVARKLKMIDADFVMGIPLSVSGKNIYFDR</sequence>
<keyword evidence="7" id="KW-1185">Reference proteome</keyword>
<dbReference type="eggNOG" id="COG4739">
    <property type="taxonomic scope" value="Bacteria"/>
</dbReference>
<dbReference type="AlphaFoldDB" id="A0A081C7C8"/>
<reference evidence="6" key="1">
    <citation type="journal article" date="2015" name="PeerJ">
        <title>First genomic representation of candidate bacterial phylum KSB3 points to enhanced environmental sensing as a trigger of wastewater bulking.</title>
        <authorList>
            <person name="Sekiguchi Y."/>
            <person name="Ohashi A."/>
            <person name="Parks D.H."/>
            <person name="Yamauchi T."/>
            <person name="Tyson G.W."/>
            <person name="Hugenholtz P."/>
        </authorList>
    </citation>
    <scope>NUCLEOTIDE SEQUENCE [LARGE SCALE GENOMIC DNA]</scope>
</reference>
<dbReference type="EMBL" id="DF820473">
    <property type="protein sequence ID" value="GAK60483.1"/>
    <property type="molecule type" value="Genomic_DNA"/>
</dbReference>
<keyword evidence="2" id="KW-0479">Metal-binding</keyword>
<keyword evidence="3" id="KW-0408">Iron</keyword>
<dbReference type="InterPro" id="IPR007202">
    <property type="entry name" value="4Fe-4S_dom"/>
</dbReference>
<dbReference type="STRING" id="1499967.U27_00380"/>
<accession>A0A081C7C8</accession>
<dbReference type="PANTHER" id="PTHR40101:SF1">
    <property type="entry name" value="4FE-4S DOMAIN-CONTAINING PROTEIN"/>
    <property type="match status" value="1"/>
</dbReference>
<evidence type="ECO:0000256" key="3">
    <source>
        <dbReference type="ARBA" id="ARBA00023004"/>
    </source>
</evidence>